<feature type="domain" description="ABC3 transporter permease C-terminal" evidence="8">
    <location>
        <begin position="3"/>
        <end position="122"/>
    </location>
</feature>
<gene>
    <name evidence="9" type="ORF">H9812_00635</name>
</gene>
<evidence type="ECO:0000256" key="6">
    <source>
        <dbReference type="ARBA" id="ARBA00038076"/>
    </source>
</evidence>
<dbReference type="PANTHER" id="PTHR30572">
    <property type="entry name" value="MEMBRANE COMPONENT OF TRANSPORTER-RELATED"/>
    <property type="match status" value="1"/>
</dbReference>
<comment type="similarity">
    <text evidence="6">Belongs to the ABC-4 integral membrane protein family.</text>
</comment>
<evidence type="ECO:0000256" key="4">
    <source>
        <dbReference type="ARBA" id="ARBA00022989"/>
    </source>
</evidence>
<proteinExistence type="inferred from homology"/>
<feature type="transmembrane region" description="Helical" evidence="7">
    <location>
        <begin position="90"/>
        <end position="112"/>
    </location>
</feature>
<organism evidence="9 10">
    <name type="scientific">Candidatus Gallimonas intestinigallinarum</name>
    <dbReference type="NCBI Taxonomy" id="2838604"/>
    <lineage>
        <taxon>Bacteria</taxon>
        <taxon>Bacillati</taxon>
        <taxon>Bacillota</taxon>
        <taxon>Clostridia</taxon>
        <taxon>Candidatus Gallimonas</taxon>
    </lineage>
</organism>
<dbReference type="PANTHER" id="PTHR30572:SF4">
    <property type="entry name" value="ABC TRANSPORTER PERMEASE YTRF"/>
    <property type="match status" value="1"/>
</dbReference>
<dbReference type="Proteomes" id="UP000824044">
    <property type="component" value="Unassembled WGS sequence"/>
</dbReference>
<keyword evidence="4 7" id="KW-1133">Transmembrane helix</keyword>
<dbReference type="InterPro" id="IPR003838">
    <property type="entry name" value="ABC3_permease_C"/>
</dbReference>
<feature type="non-terminal residue" evidence="9">
    <location>
        <position position="1"/>
    </location>
</feature>
<name>A0A9D2DVW9_9FIRM</name>
<evidence type="ECO:0000256" key="2">
    <source>
        <dbReference type="ARBA" id="ARBA00022475"/>
    </source>
</evidence>
<dbReference type="InterPro" id="IPR050250">
    <property type="entry name" value="Macrolide_Exporter_MacB"/>
</dbReference>
<dbReference type="GO" id="GO:0005886">
    <property type="term" value="C:plasma membrane"/>
    <property type="evidence" value="ECO:0007669"/>
    <property type="project" value="UniProtKB-SubCell"/>
</dbReference>
<keyword evidence="2" id="KW-1003">Cell membrane</keyword>
<reference evidence="9" key="2">
    <citation type="submission" date="2021-04" db="EMBL/GenBank/DDBJ databases">
        <authorList>
            <person name="Gilroy R."/>
        </authorList>
    </citation>
    <scope>NUCLEOTIDE SEQUENCE</scope>
    <source>
        <strain evidence="9">CHK33-5263</strain>
    </source>
</reference>
<sequence length="129" mass="13454">LVAFTAISLVVSSVMIGIITYVSVVERVKEIGVLRSLGARKQDVRNLFNAETFIIGLTAGLIGIAISYLLCIVISLVLESLTGIGGIASLPALTAFIMVCVSVVLTLISGLIPAQSAAKKDPVIALRTE</sequence>
<evidence type="ECO:0000256" key="5">
    <source>
        <dbReference type="ARBA" id="ARBA00023136"/>
    </source>
</evidence>
<dbReference type="GO" id="GO:0022857">
    <property type="term" value="F:transmembrane transporter activity"/>
    <property type="evidence" value="ECO:0007669"/>
    <property type="project" value="TreeGrafter"/>
</dbReference>
<protein>
    <submittedName>
        <fullName evidence="9">FtsX-like permease family protein</fullName>
    </submittedName>
</protein>
<feature type="transmembrane region" description="Helical" evidence="7">
    <location>
        <begin position="46"/>
        <end position="78"/>
    </location>
</feature>
<evidence type="ECO:0000256" key="3">
    <source>
        <dbReference type="ARBA" id="ARBA00022692"/>
    </source>
</evidence>
<evidence type="ECO:0000256" key="1">
    <source>
        <dbReference type="ARBA" id="ARBA00004651"/>
    </source>
</evidence>
<accession>A0A9D2DVW9</accession>
<comment type="subcellular location">
    <subcellularLocation>
        <location evidence="1">Cell membrane</location>
        <topology evidence="1">Multi-pass membrane protein</topology>
    </subcellularLocation>
</comment>
<evidence type="ECO:0000313" key="9">
    <source>
        <dbReference type="EMBL" id="HIZ23973.1"/>
    </source>
</evidence>
<keyword evidence="3 7" id="KW-0812">Transmembrane</keyword>
<dbReference type="Pfam" id="PF02687">
    <property type="entry name" value="FtsX"/>
    <property type="match status" value="1"/>
</dbReference>
<comment type="caution">
    <text evidence="9">The sequence shown here is derived from an EMBL/GenBank/DDBJ whole genome shotgun (WGS) entry which is preliminary data.</text>
</comment>
<dbReference type="EMBL" id="DXBS01000014">
    <property type="protein sequence ID" value="HIZ23973.1"/>
    <property type="molecule type" value="Genomic_DNA"/>
</dbReference>
<keyword evidence="5 7" id="KW-0472">Membrane</keyword>
<feature type="transmembrane region" description="Helical" evidence="7">
    <location>
        <begin position="6"/>
        <end position="25"/>
    </location>
</feature>
<dbReference type="AlphaFoldDB" id="A0A9D2DVW9"/>
<evidence type="ECO:0000259" key="8">
    <source>
        <dbReference type="Pfam" id="PF02687"/>
    </source>
</evidence>
<reference evidence="9" key="1">
    <citation type="journal article" date="2021" name="PeerJ">
        <title>Extensive microbial diversity within the chicken gut microbiome revealed by metagenomics and culture.</title>
        <authorList>
            <person name="Gilroy R."/>
            <person name="Ravi A."/>
            <person name="Getino M."/>
            <person name="Pursley I."/>
            <person name="Horton D.L."/>
            <person name="Alikhan N.F."/>
            <person name="Baker D."/>
            <person name="Gharbi K."/>
            <person name="Hall N."/>
            <person name="Watson M."/>
            <person name="Adriaenssens E.M."/>
            <person name="Foster-Nyarko E."/>
            <person name="Jarju S."/>
            <person name="Secka A."/>
            <person name="Antonio M."/>
            <person name="Oren A."/>
            <person name="Chaudhuri R.R."/>
            <person name="La Ragione R."/>
            <person name="Hildebrand F."/>
            <person name="Pallen M.J."/>
        </authorList>
    </citation>
    <scope>NUCLEOTIDE SEQUENCE</scope>
    <source>
        <strain evidence="9">CHK33-5263</strain>
    </source>
</reference>
<evidence type="ECO:0000313" key="10">
    <source>
        <dbReference type="Proteomes" id="UP000824044"/>
    </source>
</evidence>
<evidence type="ECO:0000256" key="7">
    <source>
        <dbReference type="SAM" id="Phobius"/>
    </source>
</evidence>